<evidence type="ECO:0000256" key="1">
    <source>
        <dbReference type="SAM" id="MobiDB-lite"/>
    </source>
</evidence>
<dbReference type="EMBL" id="JASCZI010183280">
    <property type="protein sequence ID" value="MED6189242.1"/>
    <property type="molecule type" value="Genomic_DNA"/>
</dbReference>
<comment type="caution">
    <text evidence="2">The sequence shown here is derived from an EMBL/GenBank/DDBJ whole genome shotgun (WGS) entry which is preliminary data.</text>
</comment>
<reference evidence="2 3" key="1">
    <citation type="journal article" date="2023" name="Plants (Basel)">
        <title>Bridging the Gap: Combining Genomics and Transcriptomics Approaches to Understand Stylosanthes scabra, an Orphan Legume from the Brazilian Caatinga.</title>
        <authorList>
            <person name="Ferreira-Neto J.R.C."/>
            <person name="da Silva M.D."/>
            <person name="Binneck E."/>
            <person name="de Melo N.F."/>
            <person name="da Silva R.H."/>
            <person name="de Melo A.L.T.M."/>
            <person name="Pandolfi V."/>
            <person name="Bustamante F.O."/>
            <person name="Brasileiro-Vidal A.C."/>
            <person name="Benko-Iseppon A.M."/>
        </authorList>
    </citation>
    <scope>NUCLEOTIDE SEQUENCE [LARGE SCALE GENOMIC DNA]</scope>
    <source>
        <tissue evidence="2">Leaves</tissue>
    </source>
</reference>
<evidence type="ECO:0000313" key="3">
    <source>
        <dbReference type="Proteomes" id="UP001341840"/>
    </source>
</evidence>
<sequence>MPKIPRALEAAKDPRHGANSHNSPVAIWQVGNRPPRPIPKSTRPSKTLDCGNPLLHKVGGGGNPNINHCKPMQKVCVEQHHHQVPNPKDHNIRQWDPVHGQEVQRIPRRIPNPPIMLIRRTPTSQRPS</sequence>
<feature type="region of interest" description="Disordered" evidence="1">
    <location>
        <begin position="1"/>
        <end position="66"/>
    </location>
</feature>
<dbReference type="Proteomes" id="UP001341840">
    <property type="component" value="Unassembled WGS sequence"/>
</dbReference>
<protein>
    <submittedName>
        <fullName evidence="2">Uncharacterized protein</fullName>
    </submittedName>
</protein>
<proteinExistence type="predicted"/>
<feature type="region of interest" description="Disordered" evidence="1">
    <location>
        <begin position="99"/>
        <end position="128"/>
    </location>
</feature>
<name>A0ABU6WTK2_9FABA</name>
<organism evidence="2 3">
    <name type="scientific">Stylosanthes scabra</name>
    <dbReference type="NCBI Taxonomy" id="79078"/>
    <lineage>
        <taxon>Eukaryota</taxon>
        <taxon>Viridiplantae</taxon>
        <taxon>Streptophyta</taxon>
        <taxon>Embryophyta</taxon>
        <taxon>Tracheophyta</taxon>
        <taxon>Spermatophyta</taxon>
        <taxon>Magnoliopsida</taxon>
        <taxon>eudicotyledons</taxon>
        <taxon>Gunneridae</taxon>
        <taxon>Pentapetalae</taxon>
        <taxon>rosids</taxon>
        <taxon>fabids</taxon>
        <taxon>Fabales</taxon>
        <taxon>Fabaceae</taxon>
        <taxon>Papilionoideae</taxon>
        <taxon>50 kb inversion clade</taxon>
        <taxon>dalbergioids sensu lato</taxon>
        <taxon>Dalbergieae</taxon>
        <taxon>Pterocarpus clade</taxon>
        <taxon>Stylosanthes</taxon>
    </lineage>
</organism>
<keyword evidence="3" id="KW-1185">Reference proteome</keyword>
<evidence type="ECO:0000313" key="2">
    <source>
        <dbReference type="EMBL" id="MED6189242.1"/>
    </source>
</evidence>
<accession>A0ABU6WTK2</accession>
<gene>
    <name evidence="2" type="ORF">PIB30_093932</name>
</gene>